<dbReference type="Proteomes" id="UP000853596">
    <property type="component" value="Unassembled WGS sequence"/>
</dbReference>
<evidence type="ECO:0000313" key="2">
    <source>
        <dbReference type="EMBL" id="HAO5923429.1"/>
    </source>
</evidence>
<dbReference type="PANTHER" id="PTHR43236">
    <property type="entry name" value="ANTITOXIN HIGA1"/>
    <property type="match status" value="1"/>
</dbReference>
<name>A0A8H9JU31_LISMN</name>
<dbReference type="EMBL" id="DABXZF010000040">
    <property type="protein sequence ID" value="HAO5923429.1"/>
    <property type="molecule type" value="Genomic_DNA"/>
</dbReference>
<feature type="domain" description="IrrE N-terminal-like" evidence="1">
    <location>
        <begin position="170"/>
        <end position="301"/>
    </location>
</feature>
<dbReference type="AlphaFoldDB" id="A0A8H9JU31"/>
<comment type="caution">
    <text evidence="2">The sequence shown here is derived from an EMBL/GenBank/DDBJ whole genome shotgun (WGS) entry which is preliminary data.</text>
</comment>
<reference evidence="2" key="1">
    <citation type="journal article" date="2018" name="Genome Biol.">
        <title>SKESA: strategic k-mer extension for scrupulous assemblies.</title>
        <authorList>
            <person name="Souvorov A."/>
            <person name="Agarwala R."/>
            <person name="Lipman D.J."/>
        </authorList>
    </citation>
    <scope>NUCLEOTIDE SEQUENCE</scope>
    <source>
        <strain evidence="2">SFBRL218_S4</strain>
    </source>
</reference>
<gene>
    <name evidence="2" type="ORF">IP987_002646</name>
</gene>
<evidence type="ECO:0000259" key="1">
    <source>
        <dbReference type="Pfam" id="PF06114"/>
    </source>
</evidence>
<accession>A0A8H9JU31</accession>
<proteinExistence type="predicted"/>
<dbReference type="InterPro" id="IPR052345">
    <property type="entry name" value="Rad_response_metalloprotease"/>
</dbReference>
<reference evidence="2" key="2">
    <citation type="submission" date="2020-10" db="EMBL/GenBank/DDBJ databases">
        <authorList>
            <consortium name="NCBI Pathogen Detection Project"/>
        </authorList>
    </citation>
    <scope>NUCLEOTIDE SEQUENCE</scope>
    <source>
        <strain evidence="2">SFBRL218_S4</strain>
    </source>
</reference>
<organism evidence="2">
    <name type="scientific">Listeria monocytogenes</name>
    <dbReference type="NCBI Taxonomy" id="1639"/>
    <lineage>
        <taxon>Bacteria</taxon>
        <taxon>Bacillati</taxon>
        <taxon>Bacillota</taxon>
        <taxon>Bacilli</taxon>
        <taxon>Bacillales</taxon>
        <taxon>Listeriaceae</taxon>
        <taxon>Listeria</taxon>
    </lineage>
</organism>
<sequence length="391" mass="45213">MAVARIAINPDVVSHYIQTSDVPIDDLAQDNHLKNITEWLNLTIQPTFNQLNQLSKKIKIPFGYLLLNEVQSEETKLVEYRSILNNDISKPSRDLLETISDMEEKQNWMVDYLIRNGYQKLSFVGIASTNQDVEKVATIIRKTLNIEDSWYLHCSYGTAFNYLRKKFETMGILVMQNGVVKSNTHRPLNIDEFRAFALVDDHAPLIFINSTDSFNGKIFSLFHEIVHIFLGENDLFNDNHTASPLYRNDTEIFCNAVASDLCVSASNFKKMWNTLDTLSNAEKVHEIAQKCRVSMLVIAVKALKNKYIDESMYYDIRKECLHYYKREKDRIKNNTGGGNGLNTAISKIDNRFFHFLSNDIKHGHTQYTEAFRLLNTNRKTYDKIEKKILEG</sequence>
<dbReference type="Gene3D" id="1.10.10.2910">
    <property type="match status" value="1"/>
</dbReference>
<dbReference type="InterPro" id="IPR010359">
    <property type="entry name" value="IrrE_HExxH"/>
</dbReference>
<dbReference type="Pfam" id="PF06114">
    <property type="entry name" value="Peptidase_M78"/>
    <property type="match status" value="1"/>
</dbReference>
<protein>
    <submittedName>
        <fullName evidence="2">ImmA/IrrE family metallo-endopeptidase</fullName>
    </submittedName>
</protein>
<dbReference type="PANTHER" id="PTHR43236:SF2">
    <property type="entry name" value="BLL0069 PROTEIN"/>
    <property type="match status" value="1"/>
</dbReference>